<evidence type="ECO:0000313" key="2">
    <source>
        <dbReference type="EMBL" id="HEX71302.1"/>
    </source>
</evidence>
<dbReference type="InterPro" id="IPR013785">
    <property type="entry name" value="Aldolase_TIM"/>
</dbReference>
<accession>A0A7C3ASH3</accession>
<dbReference type="InterPro" id="IPR005137">
    <property type="entry name" value="BtpA"/>
</dbReference>
<comment type="caution">
    <text evidence="2">The sequence shown here is derived from an EMBL/GenBank/DDBJ whole genome shotgun (WGS) entry which is preliminary data.</text>
</comment>
<dbReference type="Gene3D" id="3.20.20.70">
    <property type="entry name" value="Aldolase class I"/>
    <property type="match status" value="1"/>
</dbReference>
<dbReference type="PANTHER" id="PTHR21381:SF3">
    <property type="entry name" value="SGC REGION PROTEIN SGCQ-RELATED"/>
    <property type="match status" value="1"/>
</dbReference>
<dbReference type="InterPro" id="IPR011060">
    <property type="entry name" value="RibuloseP-bd_barrel"/>
</dbReference>
<organism evidence="2">
    <name type="scientific">Thermorudis sp</name>
    <dbReference type="NCBI Taxonomy" id="1969470"/>
    <lineage>
        <taxon>Bacteria</taxon>
        <taxon>Pseudomonadati</taxon>
        <taxon>Thermomicrobiota</taxon>
        <taxon>Thermomicrobia</taxon>
        <taxon>Thermomicrobia incertae sedis</taxon>
        <taxon>Thermorudis</taxon>
    </lineage>
</organism>
<dbReference type="EMBL" id="DSID01000658">
    <property type="protein sequence ID" value="HEX71302.1"/>
    <property type="molecule type" value="Genomic_DNA"/>
</dbReference>
<proteinExistence type="inferred from homology"/>
<sequence>MRAISQARAARSGETPIVGVVHLFPLPGSPRTSLKLEQIIERAVDDARAYEAGGASALIVENYGDAPFRKDRVEPYTIAALTRVVTAVRAAVRLPVGFNVLRNDAVAALSIAAATGASFIRVNVHTGAMLTDQGIIEGRADETLRLRRFLDAPVEIWADILVKHAAPLGPVSLEEAARDALERGLADALILTGSATGQPADPEELRRLRALFPEVPIFIGSGITPERVAAFLPEASGFIVGTWAKEEGIIENRVSRSRVEMLARAIRTAAQSSPGGNRARRV</sequence>
<dbReference type="CDD" id="cd04722">
    <property type="entry name" value="TIM_phosphate_binding"/>
    <property type="match status" value="1"/>
</dbReference>
<reference evidence="2" key="1">
    <citation type="journal article" date="2020" name="mSystems">
        <title>Genome- and Community-Level Interaction Insights into Carbon Utilization and Element Cycling Functions of Hydrothermarchaeota in Hydrothermal Sediment.</title>
        <authorList>
            <person name="Zhou Z."/>
            <person name="Liu Y."/>
            <person name="Xu W."/>
            <person name="Pan J."/>
            <person name="Luo Z.H."/>
            <person name="Li M."/>
        </authorList>
    </citation>
    <scope>NUCLEOTIDE SEQUENCE [LARGE SCALE GENOMIC DNA]</scope>
    <source>
        <strain evidence="2">SpSt-192</strain>
    </source>
</reference>
<dbReference type="PANTHER" id="PTHR21381">
    <property type="entry name" value="ZGC:162297"/>
    <property type="match status" value="1"/>
</dbReference>
<gene>
    <name evidence="2" type="ORF">ENP13_08690</name>
</gene>
<evidence type="ECO:0000256" key="1">
    <source>
        <dbReference type="ARBA" id="ARBA00006007"/>
    </source>
</evidence>
<dbReference type="NCBIfam" id="TIGR00259">
    <property type="entry name" value="thylakoid_BtpA"/>
    <property type="match status" value="1"/>
</dbReference>
<dbReference type="SUPFAM" id="SSF51366">
    <property type="entry name" value="Ribulose-phoshate binding barrel"/>
    <property type="match status" value="1"/>
</dbReference>
<dbReference type="Pfam" id="PF03437">
    <property type="entry name" value="BtpA"/>
    <property type="match status" value="1"/>
</dbReference>
<dbReference type="AlphaFoldDB" id="A0A7C3ASH3"/>
<comment type="similarity">
    <text evidence="1">Belongs to the BtpA family.</text>
</comment>
<protein>
    <submittedName>
        <fullName evidence="2">BtpA/SgcQ family protein</fullName>
    </submittedName>
</protein>
<name>A0A7C3ASH3_9BACT</name>
<dbReference type="PIRSF" id="PIRSF005956">
    <property type="entry name" value="BtpA"/>
    <property type="match status" value="1"/>
</dbReference>